<evidence type="ECO:0000313" key="2">
    <source>
        <dbReference type="EMBL" id="QYM90984.1"/>
    </source>
</evidence>
<evidence type="ECO:0000259" key="1">
    <source>
        <dbReference type="Pfam" id="PF05707"/>
    </source>
</evidence>
<dbReference type="InterPro" id="IPR027417">
    <property type="entry name" value="P-loop_NTPase"/>
</dbReference>
<organism evidence="2 4">
    <name type="scientific">Dickeya zeae</name>
    <dbReference type="NCBI Taxonomy" id="204042"/>
    <lineage>
        <taxon>Bacteria</taxon>
        <taxon>Pseudomonadati</taxon>
        <taxon>Pseudomonadota</taxon>
        <taxon>Gammaproteobacteria</taxon>
        <taxon>Enterobacterales</taxon>
        <taxon>Pectobacteriaceae</taxon>
        <taxon>Dickeya</taxon>
    </lineage>
</organism>
<reference evidence="2 4" key="1">
    <citation type="submission" date="2019-06" db="EMBL/GenBank/DDBJ databases">
        <title>Complete genome of Dickeya zeae PL65.</title>
        <authorList>
            <person name="Boluk G."/>
            <person name="Arif M."/>
        </authorList>
    </citation>
    <scope>NUCLEOTIDE SEQUENCE [LARGE SCALE GENOMIC DNA]</scope>
    <source>
        <strain evidence="2 4">PL65</strain>
    </source>
</reference>
<evidence type="ECO:0000313" key="3">
    <source>
        <dbReference type="EMBL" id="QYM90995.1"/>
    </source>
</evidence>
<dbReference type="Proteomes" id="UP000824976">
    <property type="component" value="Chromosome"/>
</dbReference>
<proteinExistence type="predicted"/>
<dbReference type="Pfam" id="PF05707">
    <property type="entry name" value="Zot"/>
    <property type="match status" value="1"/>
</dbReference>
<dbReference type="EMBL" id="CP040817">
    <property type="protein sequence ID" value="QYM90984.1"/>
    <property type="molecule type" value="Genomic_DNA"/>
</dbReference>
<sequence>MAVYVVTGKLGSGKTLVAVGKIQEKIVSGCKVATNLDLRLHKLPRVGIQARSPRVLRIPDKPSLDDLLAIGKGNISYDEAKNGLLVLDECGTWFNSRSWADKDRQDVINWFLHARKLGWDIIFLIQDLSIMDKQARVALAEHVVYCRRLDRITLPFIGTLYSVMTGTKMPLPKIHIGVVKYGDSPTSLTVERWTYTGRDLYAAYDTKQQFSDFYACGTFSYLPPYLSHGRYACKKDHRYYMKITKIYFKRFSRIVCFLTGSILALGFTSFNQPDKPASSPVITAEPEKKNTDDLMVSELKITASRRFGGEAFYQFTDRKGQKYTSDDLSARGYKLFYVDSCNVQLLKGGKNEMVKC</sequence>
<keyword evidence="4" id="KW-1185">Reference proteome</keyword>
<gene>
    <name evidence="2" type="ORF">FGI21_03435</name>
    <name evidence="3" type="ORF">FGI21_03490</name>
</gene>
<accession>A0ABX8VSX8</accession>
<dbReference type="EMBL" id="CP040817">
    <property type="protein sequence ID" value="QYM90995.1"/>
    <property type="molecule type" value="Genomic_DNA"/>
</dbReference>
<dbReference type="Gene3D" id="3.40.50.300">
    <property type="entry name" value="P-loop containing nucleotide triphosphate hydrolases"/>
    <property type="match status" value="1"/>
</dbReference>
<feature type="domain" description="Zona occludens toxin N-terminal" evidence="1">
    <location>
        <begin position="2"/>
        <end position="185"/>
    </location>
</feature>
<evidence type="ECO:0000313" key="4">
    <source>
        <dbReference type="Proteomes" id="UP000824976"/>
    </source>
</evidence>
<dbReference type="RefSeq" id="WP_220177786.1">
    <property type="nucleotide sequence ID" value="NZ_CP040817.1"/>
</dbReference>
<dbReference type="InterPro" id="IPR008900">
    <property type="entry name" value="Zot_N"/>
</dbReference>
<protein>
    <submittedName>
        <fullName evidence="2">Assembly protein</fullName>
    </submittedName>
</protein>
<name>A0ABX8VSX8_9GAMM</name>